<name>A0A098S6V5_9BACT</name>
<protein>
    <recommendedName>
        <fullName evidence="4">LPS export ABC transporter periplasmic protein LptC</fullName>
    </recommendedName>
</protein>
<evidence type="ECO:0000313" key="2">
    <source>
        <dbReference type="EMBL" id="KGE87830.1"/>
    </source>
</evidence>
<comment type="caution">
    <text evidence="2">The sequence shown here is derived from an EMBL/GenBank/DDBJ whole genome shotgun (WGS) entry which is preliminary data.</text>
</comment>
<dbReference type="EMBL" id="JPOS01000029">
    <property type="protein sequence ID" value="KGE87830.1"/>
    <property type="molecule type" value="Genomic_DNA"/>
</dbReference>
<keyword evidence="1" id="KW-0732">Signal</keyword>
<gene>
    <name evidence="2" type="ORF">IX84_11885</name>
</gene>
<dbReference type="OrthoDB" id="794757at2"/>
<evidence type="ECO:0008006" key="4">
    <source>
        <dbReference type="Google" id="ProtNLM"/>
    </source>
</evidence>
<dbReference type="AlphaFoldDB" id="A0A098S6V5"/>
<reference evidence="2 3" key="1">
    <citation type="journal article" date="2014" name="Int. J. Syst. Evol. Microbiol.">
        <title>Phaeodactylibacter xiamenensis gen. nov., sp. nov., a member of the family Saprospiraceae isolated from the marine alga Phaeodactylum tricornutum.</title>
        <authorList>
            <person name="Chen Z.Jr."/>
            <person name="Lei X."/>
            <person name="Lai Q."/>
            <person name="Li Y."/>
            <person name="Zhang B."/>
            <person name="Zhang J."/>
            <person name="Zhang H."/>
            <person name="Yang L."/>
            <person name="Zheng W."/>
            <person name="Tian Y."/>
            <person name="Yu Z."/>
            <person name="Xu H.Jr."/>
            <person name="Zheng T."/>
        </authorList>
    </citation>
    <scope>NUCLEOTIDE SEQUENCE [LARGE SCALE GENOMIC DNA]</scope>
    <source>
        <strain evidence="2 3">KD52</strain>
    </source>
</reference>
<feature type="chain" id="PRO_5001947701" description="LPS export ABC transporter periplasmic protein LptC" evidence="1">
    <location>
        <begin position="28"/>
        <end position="193"/>
    </location>
</feature>
<keyword evidence="3" id="KW-1185">Reference proteome</keyword>
<evidence type="ECO:0000256" key="1">
    <source>
        <dbReference type="SAM" id="SignalP"/>
    </source>
</evidence>
<dbReference type="STRING" id="1524460.IX84_11885"/>
<dbReference type="RefSeq" id="WP_044220359.1">
    <property type="nucleotide sequence ID" value="NZ_JBKAGJ010000055.1"/>
</dbReference>
<evidence type="ECO:0000313" key="3">
    <source>
        <dbReference type="Proteomes" id="UP000029736"/>
    </source>
</evidence>
<organism evidence="2 3">
    <name type="scientific">Phaeodactylibacter xiamenensis</name>
    <dbReference type="NCBI Taxonomy" id="1524460"/>
    <lineage>
        <taxon>Bacteria</taxon>
        <taxon>Pseudomonadati</taxon>
        <taxon>Bacteroidota</taxon>
        <taxon>Saprospiria</taxon>
        <taxon>Saprospirales</taxon>
        <taxon>Haliscomenobacteraceae</taxon>
        <taxon>Phaeodactylibacter</taxon>
    </lineage>
</organism>
<feature type="signal peptide" evidence="1">
    <location>
        <begin position="1"/>
        <end position="27"/>
    </location>
</feature>
<proteinExistence type="predicted"/>
<accession>A0A098S6V5</accession>
<sequence>MKNRQTFIKMKYAPLLALALLTTLLHTSCEEQVAAVANQPDPFFDLEAYIEGQISDLNQKQPKVRKTISVEGQQETQQFDSLDYRTELKTFLNSDINRKAWVDKYKADSTFEGSQLKQVAYTATGEDLKTRLLRVQYEQGKVSDIYIENRTNSLVADVRQDLHFQPGQGYRLVTTQETVLSEKQEIEVEAKWQ</sequence>
<dbReference type="Proteomes" id="UP000029736">
    <property type="component" value="Unassembled WGS sequence"/>
</dbReference>